<sequence length="837" mass="90543">MKNILILLGVFVSVSAFTQEIGNLPEATTLQTTDVLVVEQSDSTRKITKANLETTLGISDLESSMSTAETDVENIQDSLITVYADVATAETDILNIQDSLITVYADVATAEGDIENIQDSLLEATGDILNIQDSLITVYSDVATAEGDIENIQDSLITVYSDVSTTETDVENIQDSLITIYSDVATAETDIENLQDSMITTFAATGINTTQLADSLGWFNVLSYGADGVGDDVTYIQAAIDAAAPGTPYFPPGMSFTVGSSLTINTNQYVDFNGVTMNSGITNGSPVIKILSSECGISNIYITGNSQQSDGIMIGDSAVLDYAHRVRIINVEIYDCDTAFNHTYGWENTFENILIKYNNVGLYSWGGDNLYQDFNFSGNDEQDFIFVNGASNHLDSWVLQNADASDTTQSASRIDGVSAMRMTTMYFEMAGGLYRDNSWLIIGGNDIVNDIKIDGIEYGNYNDDGVPCIVVDSVNGGYFSGYFGGARNEPLEITTRSRNIKLDVIPKPGAYITEKGDNLGEAYNYFPNGSFEHWFGGWHSVTPSNITVSLDTVHTKSGKNAIKVTGTNTTAAGFVLLRIDDGLEALWGKTVTLGAWVYIPDSSFFPNNATRLIKPTIKVNSYNGGTTNGSVQYQYTISGGWNYLRSTVTVHDDATRLYVYLYLNYSSADITTDMWVTVDDMQLYHETVPLNRVINTSLVNAPTTTSKIEFGLLRQKRSAVPTDADMYYKQGDIIYNVAPTEGGDIGWVCTVAGVGGAATWEAGNQFDDITVTGTITTPGSIYVTDAGGSDSLRIYDDGDTTRFESDNPIKIGEGSLVVGTDGNVGIGESSPLDILHV</sequence>
<dbReference type="SUPFAM" id="SSF49785">
    <property type="entry name" value="Galactose-binding domain-like"/>
    <property type="match status" value="1"/>
</dbReference>
<dbReference type="SUPFAM" id="SSF57997">
    <property type="entry name" value="Tropomyosin"/>
    <property type="match status" value="1"/>
</dbReference>
<dbReference type="InterPro" id="IPR008979">
    <property type="entry name" value="Galactose-bd-like_sf"/>
</dbReference>
<dbReference type="Gene3D" id="2.60.120.260">
    <property type="entry name" value="Galactose-binding domain-like"/>
    <property type="match status" value="1"/>
</dbReference>
<feature type="non-terminal residue" evidence="3">
    <location>
        <position position="837"/>
    </location>
</feature>
<accession>A0A0F9IRG9</accession>
<dbReference type="InterPro" id="IPR003305">
    <property type="entry name" value="CenC_carb-bd"/>
</dbReference>
<dbReference type="SUPFAM" id="SSF51126">
    <property type="entry name" value="Pectin lyase-like"/>
    <property type="match status" value="1"/>
</dbReference>
<gene>
    <name evidence="3" type="ORF">LCGC14_1546360</name>
</gene>
<organism evidence="3">
    <name type="scientific">marine sediment metagenome</name>
    <dbReference type="NCBI Taxonomy" id="412755"/>
    <lineage>
        <taxon>unclassified sequences</taxon>
        <taxon>metagenomes</taxon>
        <taxon>ecological metagenomes</taxon>
    </lineage>
</organism>
<dbReference type="Pfam" id="PF02018">
    <property type="entry name" value="CBM_4_9"/>
    <property type="match status" value="1"/>
</dbReference>
<dbReference type="AlphaFoldDB" id="A0A0F9IRG9"/>
<dbReference type="InterPro" id="IPR011050">
    <property type="entry name" value="Pectin_lyase_fold/virulence"/>
</dbReference>
<keyword evidence="1" id="KW-0378">Hydrolase</keyword>
<comment type="caution">
    <text evidence="3">The sequence shown here is derived from an EMBL/GenBank/DDBJ whole genome shotgun (WGS) entry which is preliminary data.</text>
</comment>
<proteinExistence type="predicted"/>
<evidence type="ECO:0000313" key="3">
    <source>
        <dbReference type="EMBL" id="KKM59994.1"/>
    </source>
</evidence>
<dbReference type="InterPro" id="IPR012334">
    <property type="entry name" value="Pectin_lyas_fold"/>
</dbReference>
<dbReference type="Gene3D" id="1.10.287.1490">
    <property type="match status" value="1"/>
</dbReference>
<evidence type="ECO:0000256" key="1">
    <source>
        <dbReference type="ARBA" id="ARBA00022801"/>
    </source>
</evidence>
<dbReference type="Gene3D" id="2.160.20.10">
    <property type="entry name" value="Single-stranded right-handed beta-helix, Pectin lyase-like"/>
    <property type="match status" value="1"/>
</dbReference>
<evidence type="ECO:0000259" key="2">
    <source>
        <dbReference type="Pfam" id="PF02018"/>
    </source>
</evidence>
<feature type="domain" description="CBM-cenC" evidence="2">
    <location>
        <begin position="524"/>
        <end position="665"/>
    </location>
</feature>
<dbReference type="GO" id="GO:0016798">
    <property type="term" value="F:hydrolase activity, acting on glycosyl bonds"/>
    <property type="evidence" value="ECO:0007669"/>
    <property type="project" value="InterPro"/>
</dbReference>
<dbReference type="EMBL" id="LAZR01011761">
    <property type="protein sequence ID" value="KKM59994.1"/>
    <property type="molecule type" value="Genomic_DNA"/>
</dbReference>
<reference evidence="3" key="1">
    <citation type="journal article" date="2015" name="Nature">
        <title>Complex archaea that bridge the gap between prokaryotes and eukaryotes.</title>
        <authorList>
            <person name="Spang A."/>
            <person name="Saw J.H."/>
            <person name="Jorgensen S.L."/>
            <person name="Zaremba-Niedzwiedzka K."/>
            <person name="Martijn J."/>
            <person name="Lind A.E."/>
            <person name="van Eijk R."/>
            <person name="Schleper C."/>
            <person name="Guy L."/>
            <person name="Ettema T.J."/>
        </authorList>
    </citation>
    <scope>NUCLEOTIDE SEQUENCE</scope>
</reference>
<name>A0A0F9IRG9_9ZZZZ</name>
<protein>
    <recommendedName>
        <fullName evidence="2">CBM-cenC domain-containing protein</fullName>
    </recommendedName>
</protein>